<evidence type="ECO:0000256" key="4">
    <source>
        <dbReference type="ARBA" id="ARBA00006087"/>
    </source>
</evidence>
<evidence type="ECO:0000256" key="11">
    <source>
        <dbReference type="ARBA" id="ARBA00022840"/>
    </source>
</evidence>
<evidence type="ECO:0000256" key="7">
    <source>
        <dbReference type="ARBA" id="ARBA00022490"/>
    </source>
</evidence>
<protein>
    <recommendedName>
        <fullName evidence="6 14">Pantothenate kinase</fullName>
        <ecNumber evidence="5 14">2.7.1.33</ecNumber>
    </recommendedName>
    <alternativeName>
        <fullName evidence="13 14">Pantothenic acid kinase</fullName>
    </alternativeName>
</protein>
<dbReference type="PANTHER" id="PTHR10285">
    <property type="entry name" value="URIDINE KINASE"/>
    <property type="match status" value="1"/>
</dbReference>
<evidence type="ECO:0000313" key="18">
    <source>
        <dbReference type="Proteomes" id="UP000229263"/>
    </source>
</evidence>
<dbReference type="Pfam" id="PF00485">
    <property type="entry name" value="PRK"/>
    <property type="match status" value="1"/>
</dbReference>
<accession>A0ABX4N0C3</accession>
<keyword evidence="8 14" id="KW-0808">Transferase</keyword>
<feature type="binding site" evidence="14">
    <location>
        <begin position="108"/>
        <end position="115"/>
    </location>
    <ligand>
        <name>ATP</name>
        <dbReference type="ChEBI" id="CHEBI:30616"/>
    </ligand>
</feature>
<keyword evidence="11 14" id="KW-0067">ATP-binding</keyword>
<reference evidence="17 18" key="1">
    <citation type="submission" date="2017-11" db="EMBL/GenBank/DDBJ databases">
        <title>Sequencing the genomes of 1000 actinobacteria strains.</title>
        <authorList>
            <person name="Klenk H.-P."/>
        </authorList>
    </citation>
    <scope>NUCLEOTIDE SEQUENCE [LARGE SCALE GENOMIC DNA]</scope>
    <source>
        <strain evidence="17 18">DSM 12798</strain>
    </source>
</reference>
<comment type="similarity">
    <text evidence="4 14 15">Belongs to the prokaryotic pantothenate kinase family.</text>
</comment>
<name>A0ABX4N0C3_9MICC</name>
<evidence type="ECO:0000313" key="17">
    <source>
        <dbReference type="EMBL" id="PJJ44430.1"/>
    </source>
</evidence>
<dbReference type="CDD" id="cd02025">
    <property type="entry name" value="PanK"/>
    <property type="match status" value="1"/>
</dbReference>
<dbReference type="PIRSF" id="PIRSF000545">
    <property type="entry name" value="Pantothenate_kin"/>
    <property type="match status" value="1"/>
</dbReference>
<keyword evidence="18" id="KW-1185">Reference proteome</keyword>
<evidence type="ECO:0000259" key="16">
    <source>
        <dbReference type="Pfam" id="PF00485"/>
    </source>
</evidence>
<keyword evidence="12 14" id="KW-0173">Coenzyme A biosynthesis</keyword>
<evidence type="ECO:0000256" key="6">
    <source>
        <dbReference type="ARBA" id="ARBA00015080"/>
    </source>
</evidence>
<keyword evidence="7 14" id="KW-0963">Cytoplasm</keyword>
<evidence type="ECO:0000256" key="3">
    <source>
        <dbReference type="ARBA" id="ARBA00005225"/>
    </source>
</evidence>
<organism evidence="17 18">
    <name type="scientific">Glutamicibacter mysorens</name>
    <dbReference type="NCBI Taxonomy" id="257984"/>
    <lineage>
        <taxon>Bacteria</taxon>
        <taxon>Bacillati</taxon>
        <taxon>Actinomycetota</taxon>
        <taxon>Actinomycetes</taxon>
        <taxon>Micrococcales</taxon>
        <taxon>Micrococcaceae</taxon>
        <taxon>Glutamicibacter</taxon>
    </lineage>
</organism>
<sequence length="330" mass="37562">MWSIFLAEFTLVEPHGTLESSISPFVELERETWARLSNKMEQPLNYSDIERLRGLGDQLDLQEVRDVYLPLSRLLSLYVEGAGATHQATTTFLGEQTNRTPFVIGVAGSVAVGKSTTARVLQEMLRRWPHTPDVQLITTDGFLYPNAELERRGIMHRKGFPESYDRRALLRFVSAVKSGAPEVSAPVYSHLTYDIIPGERNVIRSPQVLIVEGLNVLQPARTRSDGTVGLALSDFFDFSVYVDARTADIEEWYIKRFMRLRSGAFSDPASYFHRYSQLTDVEARETAHGIWKRINEPNLKENVLPTRGRAQLVLRKSADHSVRRMLLRKI</sequence>
<keyword evidence="9 14" id="KW-0547">Nucleotide-binding</keyword>
<evidence type="ECO:0000256" key="9">
    <source>
        <dbReference type="ARBA" id="ARBA00022741"/>
    </source>
</evidence>
<evidence type="ECO:0000256" key="10">
    <source>
        <dbReference type="ARBA" id="ARBA00022777"/>
    </source>
</evidence>
<dbReference type="EMBL" id="PGEY01000001">
    <property type="protein sequence ID" value="PJJ44430.1"/>
    <property type="molecule type" value="Genomic_DNA"/>
</dbReference>
<comment type="subcellular location">
    <subcellularLocation>
        <location evidence="2 14 15">Cytoplasm</location>
    </subcellularLocation>
</comment>
<dbReference type="EC" id="2.7.1.33" evidence="5 14"/>
<evidence type="ECO:0000256" key="1">
    <source>
        <dbReference type="ARBA" id="ARBA00001206"/>
    </source>
</evidence>
<evidence type="ECO:0000256" key="5">
    <source>
        <dbReference type="ARBA" id="ARBA00012102"/>
    </source>
</evidence>
<dbReference type="NCBIfam" id="TIGR00554">
    <property type="entry name" value="panK_bact"/>
    <property type="match status" value="1"/>
</dbReference>
<evidence type="ECO:0000256" key="13">
    <source>
        <dbReference type="ARBA" id="ARBA00032866"/>
    </source>
</evidence>
<dbReference type="Gene3D" id="3.40.50.300">
    <property type="entry name" value="P-loop containing nucleotide triphosphate hydrolases"/>
    <property type="match status" value="1"/>
</dbReference>
<dbReference type="InterPro" id="IPR004566">
    <property type="entry name" value="PanK"/>
</dbReference>
<evidence type="ECO:0000256" key="8">
    <source>
        <dbReference type="ARBA" id="ARBA00022679"/>
    </source>
</evidence>
<evidence type="ECO:0000256" key="14">
    <source>
        <dbReference type="HAMAP-Rule" id="MF_00215"/>
    </source>
</evidence>
<comment type="caution">
    <text evidence="17">The sequence shown here is derived from an EMBL/GenBank/DDBJ whole genome shotgun (WGS) entry which is preliminary data.</text>
</comment>
<gene>
    <name evidence="14" type="primary">coaA</name>
    <name evidence="17" type="ORF">ATK23_1664</name>
</gene>
<dbReference type="Proteomes" id="UP000229263">
    <property type="component" value="Unassembled WGS sequence"/>
</dbReference>
<feature type="domain" description="Phosphoribulokinase/uridine kinase" evidence="16">
    <location>
        <begin position="103"/>
        <end position="249"/>
    </location>
</feature>
<dbReference type="HAMAP" id="MF_00215">
    <property type="entry name" value="Pantothen_kinase_1"/>
    <property type="match status" value="1"/>
</dbReference>
<dbReference type="SUPFAM" id="SSF52540">
    <property type="entry name" value="P-loop containing nucleoside triphosphate hydrolases"/>
    <property type="match status" value="1"/>
</dbReference>
<evidence type="ECO:0000256" key="2">
    <source>
        <dbReference type="ARBA" id="ARBA00004496"/>
    </source>
</evidence>
<dbReference type="GO" id="GO:0016301">
    <property type="term" value="F:kinase activity"/>
    <property type="evidence" value="ECO:0007669"/>
    <property type="project" value="UniProtKB-KW"/>
</dbReference>
<dbReference type="InterPro" id="IPR006083">
    <property type="entry name" value="PRK/URK"/>
</dbReference>
<comment type="catalytic activity">
    <reaction evidence="1 14 15">
        <text>(R)-pantothenate + ATP = (R)-4'-phosphopantothenate + ADP + H(+)</text>
        <dbReference type="Rhea" id="RHEA:16373"/>
        <dbReference type="ChEBI" id="CHEBI:10986"/>
        <dbReference type="ChEBI" id="CHEBI:15378"/>
        <dbReference type="ChEBI" id="CHEBI:29032"/>
        <dbReference type="ChEBI" id="CHEBI:30616"/>
        <dbReference type="ChEBI" id="CHEBI:456216"/>
        <dbReference type="EC" id="2.7.1.33"/>
    </reaction>
</comment>
<evidence type="ECO:0000256" key="15">
    <source>
        <dbReference type="RuleBase" id="RU003530"/>
    </source>
</evidence>
<proteinExistence type="inferred from homology"/>
<comment type="pathway">
    <text evidence="3 14 15">Cofactor biosynthesis; coenzyme A biosynthesis; CoA from (R)-pantothenate: step 1/5.</text>
</comment>
<keyword evidence="10 14" id="KW-0418">Kinase</keyword>
<dbReference type="InterPro" id="IPR027417">
    <property type="entry name" value="P-loop_NTPase"/>
</dbReference>
<evidence type="ECO:0000256" key="12">
    <source>
        <dbReference type="ARBA" id="ARBA00022993"/>
    </source>
</evidence>